<dbReference type="Proteomes" id="UP000092445">
    <property type="component" value="Unassembled WGS sequence"/>
</dbReference>
<dbReference type="EnsemblMetazoa" id="GPAI014177-RA">
    <property type="protein sequence ID" value="GPAI014177-PA"/>
    <property type="gene ID" value="GPAI014177"/>
</dbReference>
<accession>A0A1A9ZGS1</accession>
<protein>
    <submittedName>
        <fullName evidence="2">Uncharacterized protein</fullName>
    </submittedName>
</protein>
<dbReference type="AlphaFoldDB" id="A0A1A9ZGS1"/>
<evidence type="ECO:0000313" key="2">
    <source>
        <dbReference type="EnsemblMetazoa" id="GPAI014177-PA"/>
    </source>
</evidence>
<organism evidence="2 3">
    <name type="scientific">Glossina pallidipes</name>
    <name type="common">Tsetse fly</name>
    <dbReference type="NCBI Taxonomy" id="7398"/>
    <lineage>
        <taxon>Eukaryota</taxon>
        <taxon>Metazoa</taxon>
        <taxon>Ecdysozoa</taxon>
        <taxon>Arthropoda</taxon>
        <taxon>Hexapoda</taxon>
        <taxon>Insecta</taxon>
        <taxon>Pterygota</taxon>
        <taxon>Neoptera</taxon>
        <taxon>Endopterygota</taxon>
        <taxon>Diptera</taxon>
        <taxon>Brachycera</taxon>
        <taxon>Muscomorpha</taxon>
        <taxon>Hippoboscoidea</taxon>
        <taxon>Glossinidae</taxon>
        <taxon>Glossina</taxon>
    </lineage>
</organism>
<reference evidence="3" key="1">
    <citation type="submission" date="2014-03" db="EMBL/GenBank/DDBJ databases">
        <authorList>
            <person name="Aksoy S."/>
            <person name="Warren W."/>
            <person name="Wilson R.K."/>
        </authorList>
    </citation>
    <scope>NUCLEOTIDE SEQUENCE [LARGE SCALE GENOMIC DNA]</scope>
    <source>
        <strain evidence="3">IAEA</strain>
    </source>
</reference>
<feature type="compositionally biased region" description="Polar residues" evidence="1">
    <location>
        <begin position="21"/>
        <end position="34"/>
    </location>
</feature>
<feature type="region of interest" description="Disordered" evidence="1">
    <location>
        <begin position="13"/>
        <end position="51"/>
    </location>
</feature>
<keyword evidence="3" id="KW-1185">Reference proteome</keyword>
<evidence type="ECO:0000313" key="3">
    <source>
        <dbReference type="Proteomes" id="UP000092445"/>
    </source>
</evidence>
<name>A0A1A9ZGS1_GLOPL</name>
<dbReference type="VEuPathDB" id="VectorBase:GPAI014177"/>
<sequence length="137" mass="15648">MYILTVLNGSNKNNINDTNNSTAKESNAISSSEPLSLYHQSKKPERENISSESVRCYRRAGKLKDKKRVKENKQINLSGSFLTLSSANARPFVCWVLMKNLQDCTVKPLQNSASGFLWAYNKRFDKPYHDCDLRGQR</sequence>
<proteinExistence type="predicted"/>
<evidence type="ECO:0000256" key="1">
    <source>
        <dbReference type="SAM" id="MobiDB-lite"/>
    </source>
</evidence>
<reference evidence="2" key="2">
    <citation type="submission" date="2020-05" db="UniProtKB">
        <authorList>
            <consortium name="EnsemblMetazoa"/>
        </authorList>
    </citation>
    <scope>IDENTIFICATION</scope>
    <source>
        <strain evidence="2">IAEA</strain>
    </source>
</reference>